<evidence type="ECO:0000313" key="5">
    <source>
        <dbReference type="Proteomes" id="UP001595989"/>
    </source>
</evidence>
<dbReference type="InterPro" id="IPR013766">
    <property type="entry name" value="Thioredoxin_domain"/>
</dbReference>
<dbReference type="PROSITE" id="PS51352">
    <property type="entry name" value="THIOREDOXIN_2"/>
    <property type="match status" value="1"/>
</dbReference>
<gene>
    <name evidence="4" type="ORF">ACFO3D_01795</name>
</gene>
<dbReference type="Gene3D" id="3.40.30.10">
    <property type="entry name" value="Glutaredoxin"/>
    <property type="match status" value="1"/>
</dbReference>
<dbReference type="PANTHER" id="PTHR12151:SF25">
    <property type="entry name" value="LINALOOL DEHYDRATASE_ISOMERASE DOMAIN-CONTAINING PROTEIN"/>
    <property type="match status" value="1"/>
</dbReference>
<accession>A0ABV9DGI9</accession>
<dbReference type="PROSITE" id="PS51257">
    <property type="entry name" value="PROKAR_LIPOPROTEIN"/>
    <property type="match status" value="1"/>
</dbReference>
<evidence type="ECO:0000259" key="3">
    <source>
        <dbReference type="PROSITE" id="PS51352"/>
    </source>
</evidence>
<dbReference type="PANTHER" id="PTHR12151">
    <property type="entry name" value="ELECTRON TRANSPORT PROTIN SCO1/SENC FAMILY MEMBER"/>
    <property type="match status" value="1"/>
</dbReference>
<dbReference type="CDD" id="cd02968">
    <property type="entry name" value="SCO"/>
    <property type="match status" value="1"/>
</dbReference>
<evidence type="ECO:0000256" key="2">
    <source>
        <dbReference type="ARBA" id="ARBA00023008"/>
    </source>
</evidence>
<keyword evidence="2" id="KW-0186">Copper</keyword>
<sequence>MFNYKFIFSLLFAVVILGGCGDKYEGDFSYEVQDFTFTNQAGEKISKEDLKGEFWVADFIFTNCTTVCPPMTANMAKLQDQLKEAGLEEEVKLVSFSVDPKNDDHETLKSYVKARGGSLENWHLFTGYEFDTIKEFSIKSFKSAVEKVADSDQVMHATSFFLVTPEGYAIKRYDGRVQANMEKIVDDIKAMQ</sequence>
<comment type="similarity">
    <text evidence="1">Belongs to the SCO1/2 family.</text>
</comment>
<comment type="caution">
    <text evidence="4">The sequence shown here is derived from an EMBL/GenBank/DDBJ whole genome shotgun (WGS) entry which is preliminary data.</text>
</comment>
<organism evidence="4 5">
    <name type="scientific">Virgibacillus kekensis</name>
    <dbReference type="NCBI Taxonomy" id="202261"/>
    <lineage>
        <taxon>Bacteria</taxon>
        <taxon>Bacillati</taxon>
        <taxon>Bacillota</taxon>
        <taxon>Bacilli</taxon>
        <taxon>Bacillales</taxon>
        <taxon>Bacillaceae</taxon>
        <taxon>Virgibacillus</taxon>
    </lineage>
</organism>
<evidence type="ECO:0000313" key="4">
    <source>
        <dbReference type="EMBL" id="MFC4556939.1"/>
    </source>
</evidence>
<dbReference type="EMBL" id="JBHSFU010000003">
    <property type="protein sequence ID" value="MFC4556939.1"/>
    <property type="molecule type" value="Genomic_DNA"/>
</dbReference>
<dbReference type="InterPro" id="IPR003782">
    <property type="entry name" value="SCO1/SenC"/>
</dbReference>
<keyword evidence="5" id="KW-1185">Reference proteome</keyword>
<dbReference type="Proteomes" id="UP001595989">
    <property type="component" value="Unassembled WGS sequence"/>
</dbReference>
<protein>
    <submittedName>
        <fullName evidence="4">SCO family protein</fullName>
    </submittedName>
</protein>
<feature type="domain" description="Thioredoxin" evidence="3">
    <location>
        <begin position="26"/>
        <end position="192"/>
    </location>
</feature>
<reference evidence="5" key="1">
    <citation type="journal article" date="2019" name="Int. J. Syst. Evol. Microbiol.">
        <title>The Global Catalogue of Microorganisms (GCM) 10K type strain sequencing project: providing services to taxonomists for standard genome sequencing and annotation.</title>
        <authorList>
            <consortium name="The Broad Institute Genomics Platform"/>
            <consortium name="The Broad Institute Genome Sequencing Center for Infectious Disease"/>
            <person name="Wu L."/>
            <person name="Ma J."/>
        </authorList>
    </citation>
    <scope>NUCLEOTIDE SEQUENCE [LARGE SCALE GENOMIC DNA]</scope>
    <source>
        <strain evidence="5">CGMCC 4.7426</strain>
    </source>
</reference>
<dbReference type="Pfam" id="PF02630">
    <property type="entry name" value="SCO1-SenC"/>
    <property type="match status" value="1"/>
</dbReference>
<proteinExistence type="inferred from homology"/>
<name>A0ABV9DGI9_9BACI</name>
<evidence type="ECO:0000256" key="1">
    <source>
        <dbReference type="ARBA" id="ARBA00010996"/>
    </source>
</evidence>
<dbReference type="SUPFAM" id="SSF52833">
    <property type="entry name" value="Thioredoxin-like"/>
    <property type="match status" value="1"/>
</dbReference>
<dbReference type="InterPro" id="IPR036249">
    <property type="entry name" value="Thioredoxin-like_sf"/>
</dbReference>
<dbReference type="RefSeq" id="WP_390292879.1">
    <property type="nucleotide sequence ID" value="NZ_JBHSFU010000003.1"/>
</dbReference>